<reference evidence="1" key="1">
    <citation type="submission" date="2020-09" db="EMBL/GenBank/DDBJ databases">
        <title>Genomic insights into the novelty and pathogenicity of a unique biofilm-forming Enterococcus sp. bacteria (Enterococcus lacertideformus) identified in reptiles.</title>
        <authorList>
            <person name="Agius J.E."/>
            <person name="Phalen D.N."/>
            <person name="Rose K."/>
            <person name="Eden J.-S."/>
        </authorList>
    </citation>
    <scope>NUCLEOTIDE SEQUENCE</scope>
    <source>
        <strain evidence="1">PHRS 0518</strain>
    </source>
</reference>
<sequence>MFEEISLSVDSSGSYYFPSKNLRRVVIVIKVQKVVDILSFKKRGFNEQEIVVHLNKDTLVEILNFDDFMNKSDEGTADYKRRTKNKIQNFKK</sequence>
<comment type="caution">
    <text evidence="1">The sequence shown here is derived from an EMBL/GenBank/DDBJ whole genome shotgun (WGS) entry which is preliminary data.</text>
</comment>
<keyword evidence="2" id="KW-1185">Reference proteome</keyword>
<organism evidence="1 2">
    <name type="scientific">Enterococcus lacertideformus</name>
    <dbReference type="NCBI Taxonomy" id="2771493"/>
    <lineage>
        <taxon>Bacteria</taxon>
        <taxon>Bacillati</taxon>
        <taxon>Bacillota</taxon>
        <taxon>Bacilli</taxon>
        <taxon>Lactobacillales</taxon>
        <taxon>Enterococcaceae</taxon>
        <taxon>Enterococcus</taxon>
    </lineage>
</organism>
<name>A0A931AY45_9ENTE</name>
<dbReference type="EMBL" id="JADAKE010000014">
    <property type="protein sequence ID" value="MBF8807874.1"/>
    <property type="molecule type" value="Genomic_DNA"/>
</dbReference>
<evidence type="ECO:0000313" key="2">
    <source>
        <dbReference type="Proteomes" id="UP000637757"/>
    </source>
</evidence>
<evidence type="ECO:0000313" key="1">
    <source>
        <dbReference type="EMBL" id="MBF8807874.1"/>
    </source>
</evidence>
<gene>
    <name evidence="1" type="ORF">IC227_05365</name>
</gene>
<accession>A0A931AY45</accession>
<dbReference type="AlphaFoldDB" id="A0A931AY45"/>
<protein>
    <submittedName>
        <fullName evidence="1">Uncharacterized protein</fullName>
    </submittedName>
</protein>
<dbReference type="Proteomes" id="UP000637757">
    <property type="component" value="Unassembled WGS sequence"/>
</dbReference>
<proteinExistence type="predicted"/>